<keyword evidence="2" id="KW-1185">Reference proteome</keyword>
<sequence>MYTAKSDTKNVRVDSKTEILTHKEGMLLQDPRLTDLVPELDSPWSVTMAMVWSNLIVQRDMSTLGIPQFVLSGSHESIGK</sequence>
<organism evidence="1 2">
    <name type="scientific">Colletotrichum asianum</name>
    <dbReference type="NCBI Taxonomy" id="702518"/>
    <lineage>
        <taxon>Eukaryota</taxon>
        <taxon>Fungi</taxon>
        <taxon>Dikarya</taxon>
        <taxon>Ascomycota</taxon>
        <taxon>Pezizomycotina</taxon>
        <taxon>Sordariomycetes</taxon>
        <taxon>Hypocreomycetidae</taxon>
        <taxon>Glomerellales</taxon>
        <taxon>Glomerellaceae</taxon>
        <taxon>Colletotrichum</taxon>
        <taxon>Colletotrichum gloeosporioides species complex</taxon>
    </lineage>
</organism>
<name>A0A8H3VXF3_9PEZI</name>
<dbReference type="EMBL" id="WOWK01000218">
    <property type="protein sequence ID" value="KAF0315261.1"/>
    <property type="molecule type" value="Genomic_DNA"/>
</dbReference>
<reference evidence="1 2" key="1">
    <citation type="submission" date="2019-12" db="EMBL/GenBank/DDBJ databases">
        <title>A genome sequence resource for the geographically widespread anthracnose pathogen Colletotrichum asianum.</title>
        <authorList>
            <person name="Meng Y."/>
        </authorList>
    </citation>
    <scope>NUCLEOTIDE SEQUENCE [LARGE SCALE GENOMIC DNA]</scope>
    <source>
        <strain evidence="1 2">ICMP 18580</strain>
    </source>
</reference>
<protein>
    <submittedName>
        <fullName evidence="1">Uncharacterized protein</fullName>
    </submittedName>
</protein>
<evidence type="ECO:0000313" key="2">
    <source>
        <dbReference type="Proteomes" id="UP000434172"/>
    </source>
</evidence>
<dbReference type="Proteomes" id="UP000434172">
    <property type="component" value="Unassembled WGS sequence"/>
</dbReference>
<gene>
    <name evidence="1" type="ORF">GQ607_017505</name>
</gene>
<comment type="caution">
    <text evidence="1">The sequence shown here is derived from an EMBL/GenBank/DDBJ whole genome shotgun (WGS) entry which is preliminary data.</text>
</comment>
<proteinExistence type="predicted"/>
<accession>A0A8H3VXF3</accession>
<dbReference type="AlphaFoldDB" id="A0A8H3VXF3"/>
<evidence type="ECO:0000313" key="1">
    <source>
        <dbReference type="EMBL" id="KAF0315261.1"/>
    </source>
</evidence>